<feature type="transmembrane region" description="Helical" evidence="1">
    <location>
        <begin position="86"/>
        <end position="107"/>
    </location>
</feature>
<evidence type="ECO:0000259" key="2">
    <source>
        <dbReference type="Pfam" id="PF05569"/>
    </source>
</evidence>
<feature type="domain" description="Peptidase M56" evidence="2">
    <location>
        <begin position="142"/>
        <end position="253"/>
    </location>
</feature>
<dbReference type="EMBL" id="JBHUPD010000001">
    <property type="protein sequence ID" value="MFD2871368.1"/>
    <property type="molecule type" value="Genomic_DNA"/>
</dbReference>
<comment type="caution">
    <text evidence="3">The sequence shown here is derived from an EMBL/GenBank/DDBJ whole genome shotgun (WGS) entry which is preliminary data.</text>
</comment>
<reference evidence="4" key="1">
    <citation type="journal article" date="2019" name="Int. J. Syst. Evol. Microbiol.">
        <title>The Global Catalogue of Microorganisms (GCM) 10K type strain sequencing project: providing services to taxonomists for standard genome sequencing and annotation.</title>
        <authorList>
            <consortium name="The Broad Institute Genomics Platform"/>
            <consortium name="The Broad Institute Genome Sequencing Center for Infectious Disease"/>
            <person name="Wu L."/>
            <person name="Ma J."/>
        </authorList>
    </citation>
    <scope>NUCLEOTIDE SEQUENCE [LARGE SCALE GENOMIC DNA]</scope>
    <source>
        <strain evidence="4">KCTC 22437</strain>
    </source>
</reference>
<gene>
    <name evidence="3" type="ORF">ACFS5N_02735</name>
</gene>
<dbReference type="Pfam" id="PF05569">
    <property type="entry name" value="Peptidase_M56"/>
    <property type="match status" value="1"/>
</dbReference>
<protein>
    <submittedName>
        <fullName evidence="3">M56 family metallopeptidase</fullName>
    </submittedName>
</protein>
<organism evidence="3 4">
    <name type="scientific">Mucilaginibacter ximonensis</name>
    <dbReference type="NCBI Taxonomy" id="538021"/>
    <lineage>
        <taxon>Bacteria</taxon>
        <taxon>Pseudomonadati</taxon>
        <taxon>Bacteroidota</taxon>
        <taxon>Sphingobacteriia</taxon>
        <taxon>Sphingobacteriales</taxon>
        <taxon>Sphingobacteriaceae</taxon>
        <taxon>Mucilaginibacter</taxon>
    </lineage>
</organism>
<evidence type="ECO:0000313" key="3">
    <source>
        <dbReference type="EMBL" id="MFD2871368.1"/>
    </source>
</evidence>
<keyword evidence="1" id="KW-0472">Membrane</keyword>
<dbReference type="RefSeq" id="WP_377181982.1">
    <property type="nucleotide sequence ID" value="NZ_JBHUPD010000001.1"/>
</dbReference>
<dbReference type="Proteomes" id="UP001597557">
    <property type="component" value="Unassembled WGS sequence"/>
</dbReference>
<dbReference type="PANTHER" id="PTHR34978">
    <property type="entry name" value="POSSIBLE SENSOR-TRANSDUCER PROTEIN BLAR"/>
    <property type="match status" value="1"/>
</dbReference>
<keyword evidence="1" id="KW-1133">Transmembrane helix</keyword>
<dbReference type="PANTHER" id="PTHR34978:SF3">
    <property type="entry name" value="SLR0241 PROTEIN"/>
    <property type="match status" value="1"/>
</dbReference>
<dbReference type="InterPro" id="IPR008756">
    <property type="entry name" value="Peptidase_M56"/>
</dbReference>
<feature type="transmembrane region" description="Helical" evidence="1">
    <location>
        <begin position="264"/>
        <end position="283"/>
    </location>
</feature>
<accession>A0ABW5Y808</accession>
<dbReference type="InterPro" id="IPR052173">
    <property type="entry name" value="Beta-lactam_resp_regulator"/>
</dbReference>
<proteinExistence type="predicted"/>
<sequence length="582" mass="66171">MPALFVFLLKVNIALIAFCLGYYLVLRKLTFYTLNRFYLVLGIIFSSFYPFVNIDSFIHRHKLESIQQVVVNLKAPAQKLLSYPWYWNWAATIFWLGAAVFAARLLLQFLSLYKIYRSSKQGTLQQYNVRITDADISPFSFWQSIFINPDKVENTDLKSILQHEQVHVSEWHTLDILLAEVSVIFYWFNPGIWLMKKAVSENIEFITDRKILQQGADSKEYQYSLLNVSLGTKAPANITNHFNFSTLKKRIRMMNARRSSKINLTRYAVLMPAVIICLCIFSITKADIVKKSKIAYKTIFTSVHNFVGTTAARPVVKPRKKLVRKTLLQYADTAKMLPLPLPVPLTFQIKNDSISRHNQTFEIKRIPGQSTAYLINGREVSAEKFDALRPHVQRDTINIVAKYPADQKALKHMLTVVQNGTGSIQTATFQSDDADRADKVITGIQIKRHDDGKGEQTGNVEATLTGKPVKKVFMIRADYITSDTSIKPRGTISHTRINGKDVTEEELKKLAPNLANKAQVISAQKATPREIRKIRIDGKDATMEELYKLDPKLIQKMNIVNVKAGSSDSTNKDIEVTTKSGQ</sequence>
<feature type="transmembrane region" description="Helical" evidence="1">
    <location>
        <begin position="37"/>
        <end position="54"/>
    </location>
</feature>
<name>A0ABW5Y808_9SPHI</name>
<keyword evidence="1" id="KW-0812">Transmembrane</keyword>
<evidence type="ECO:0000256" key="1">
    <source>
        <dbReference type="SAM" id="Phobius"/>
    </source>
</evidence>
<dbReference type="CDD" id="cd07341">
    <property type="entry name" value="M56_BlaR1_MecR1_like"/>
    <property type="match status" value="1"/>
</dbReference>
<feature type="transmembrane region" description="Helical" evidence="1">
    <location>
        <begin position="6"/>
        <end position="25"/>
    </location>
</feature>
<evidence type="ECO:0000313" key="4">
    <source>
        <dbReference type="Proteomes" id="UP001597557"/>
    </source>
</evidence>
<keyword evidence="4" id="KW-1185">Reference proteome</keyword>